<evidence type="ECO:0000259" key="18">
    <source>
        <dbReference type="Pfam" id="PF00122"/>
    </source>
</evidence>
<feature type="binding site" evidence="14">
    <location>
        <position position="432"/>
    </location>
    <ligand>
        <name>ATP</name>
        <dbReference type="ChEBI" id="CHEBI:30616"/>
    </ligand>
</feature>
<feature type="binding site" evidence="14">
    <location>
        <position position="632"/>
    </location>
    <ligand>
        <name>ATP</name>
        <dbReference type="ChEBI" id="CHEBI:30616"/>
    </ligand>
</feature>
<dbReference type="Gene3D" id="1.20.1110.10">
    <property type="entry name" value="Calcium-transporting ATPase, transmembrane domain"/>
    <property type="match status" value="1"/>
</dbReference>
<keyword evidence="5 15" id="KW-0479">Metal-binding</keyword>
<evidence type="ECO:0000256" key="17">
    <source>
        <dbReference type="SAM" id="MobiDB-lite"/>
    </source>
</evidence>
<feature type="binding site" evidence="15">
    <location>
        <position position="890"/>
    </location>
    <ligand>
        <name>Mg(2+)</name>
        <dbReference type="ChEBI" id="CHEBI:18420"/>
    </ligand>
</feature>
<feature type="binding site" evidence="14">
    <location>
        <position position="752"/>
    </location>
    <ligand>
        <name>ATP</name>
        <dbReference type="ChEBI" id="CHEBI:30616"/>
    </ligand>
</feature>
<evidence type="ECO:0000256" key="6">
    <source>
        <dbReference type="ARBA" id="ARBA00022741"/>
    </source>
</evidence>
<keyword evidence="11 16" id="KW-0472">Membrane</keyword>
<sequence length="1029" mass="113592">MSGPFPHTDDVVDISNAKISSIDLATGNRTIYAKAAEETRLDFPANTVRNSKYQWWSFLPAALYLQFRQAINFYFLVIIVLRSIPSLSSLRPVSDAMALFFVVSVSVLREGLEDYHVHREDARVNSTPCFARRRDFDSDPEEDTWEVIKWMDVQVGDILLVYCDEAVPADMVVLGSSRDGELNIETASLDGETTLKPKFSASTALESHRERIRRHTTTTIAEPPSPSLGKRLDDGAVVTCGAPVGSLDVFHGVLKMREDGAPIPLSADNLVPREAILRNAEWIYGMAVYTGPDTKVMVGQNTPVAKVSKVQRKLVQMVLIVLGIQMVMCLSMGIGSSMSSLGRSSSTIPWYIAGYSSVSTAVDFIITVVSYIPILQSLVPLSLMVTLEMVRLLQSYFIEYDTRMRYMGRSAVCRTTTINEDLGQIGYIFSDKTGTLTANELRLRAVTVGHVHYGGPVGSPGGGSRQAKDSQEFAGLGGEDDDEEGEACPPARFDRSLFMKHLRDTTDANPVGLDAGAGVKMESQRDILRQFASLMATCHSVAPEPEGWTPKYAGESPDECCLVEAAALCLGYKLIEREQARLVVEVDDMTVGLSREEWRVQGTIPFTNERKRSTVILEPPGDDNDVLYVYTKGADDVMLPRLSDQQTGCQGVTASVVAAVNRYSLEGFRTLIFAMKGILKEQWHEYKKRMNDIALMEPGSVKESLLEAIYEEVESELIPLGCTGMEDRLQEHVPEAIVKLKGGGIRVCMITGDKLGTAIEIAKTCGLVKETAMKWQRDGMCLGSKAMGRQSLVIFDFEDPVESWGQLKRVADELAGMEETQKSDMDFAIVISGRSLGHVLDDIYAEERAVEGDDVLVESLTCLLMERVGVVSLVMDRVGSKGALCLAIGDGANDVPMLNKAHVGIAVFGKEGTAAVQNADFAIPQFWHITRLLLVHGRCCYLRISKLVLYFFFKNMVVTVPQWLYGMANGYSGATLFDEYYLTFFNLIFTSIAPFLLGVFDRDASPEFDKLYDLPHVSAEVIRKGYPKL</sequence>
<protein>
    <recommendedName>
        <fullName evidence="16">Phospholipid-transporting ATPase</fullName>
        <ecNumber evidence="16">7.6.2.1</ecNumber>
    </recommendedName>
</protein>
<feature type="transmembrane region" description="Helical" evidence="16">
    <location>
        <begin position="947"/>
        <end position="968"/>
    </location>
</feature>
<evidence type="ECO:0000256" key="12">
    <source>
        <dbReference type="ARBA" id="ARBA00034036"/>
    </source>
</evidence>
<dbReference type="Pfam" id="PF16212">
    <property type="entry name" value="PhoLip_ATPase_C"/>
    <property type="match status" value="1"/>
</dbReference>
<dbReference type="InterPro" id="IPR032631">
    <property type="entry name" value="P-type_ATPase_N"/>
</dbReference>
<comment type="subcellular location">
    <subcellularLocation>
        <location evidence="2">Endomembrane system</location>
    </subcellularLocation>
    <subcellularLocation>
        <location evidence="1 16">Membrane</location>
        <topology evidence="1 16">Multi-pass membrane protein</topology>
    </subcellularLocation>
</comment>
<keyword evidence="9 16" id="KW-1278">Translocase</keyword>
<feature type="binding site" evidence="14">
    <location>
        <position position="751"/>
    </location>
    <ligand>
        <name>ATP</name>
        <dbReference type="ChEBI" id="CHEBI:30616"/>
    </ligand>
</feature>
<evidence type="ECO:0000256" key="15">
    <source>
        <dbReference type="PIRSR" id="PIRSR606539-3"/>
    </source>
</evidence>
<comment type="catalytic activity">
    <reaction evidence="12 16">
        <text>ATP + H2O + phospholipidSide 1 = ADP + phosphate + phospholipidSide 2.</text>
        <dbReference type="EC" id="7.6.2.1"/>
    </reaction>
</comment>
<dbReference type="InParanoid" id="C5KT70"/>
<dbReference type="SUPFAM" id="SSF56784">
    <property type="entry name" value="HAD-like"/>
    <property type="match status" value="1"/>
</dbReference>
<dbReference type="Gene3D" id="3.40.1110.10">
    <property type="entry name" value="Calcium-transporting ATPase, cytoplasmic domain N"/>
    <property type="match status" value="2"/>
</dbReference>
<dbReference type="RefSeq" id="XP_002780625.1">
    <property type="nucleotide sequence ID" value="XM_002780579.1"/>
</dbReference>
<feature type="transmembrane region" description="Helical" evidence="16">
    <location>
        <begin position="314"/>
        <end position="336"/>
    </location>
</feature>
<feature type="binding site" evidence="14">
    <location>
        <position position="669"/>
    </location>
    <ligand>
        <name>ATP</name>
        <dbReference type="ChEBI" id="CHEBI:30616"/>
    </ligand>
</feature>
<dbReference type="SUPFAM" id="SSF81653">
    <property type="entry name" value="Calcium ATPase, transduction domain A"/>
    <property type="match status" value="1"/>
</dbReference>
<feature type="binding site" evidence="14">
    <location>
        <position position="606"/>
    </location>
    <ligand>
        <name>ATP</name>
        <dbReference type="ChEBI" id="CHEBI:30616"/>
    </ligand>
</feature>
<dbReference type="SUPFAM" id="SSF81660">
    <property type="entry name" value="Metal cation-transporting ATPase, ATP-binding domain N"/>
    <property type="match status" value="1"/>
</dbReference>
<accession>C5KT70</accession>
<feature type="domain" description="P-type ATPase N-terminal" evidence="19">
    <location>
        <begin position="35"/>
        <end position="94"/>
    </location>
</feature>
<evidence type="ECO:0000256" key="1">
    <source>
        <dbReference type="ARBA" id="ARBA00004141"/>
    </source>
</evidence>
<feature type="active site" description="4-aspartylphosphate intermediate" evidence="13">
    <location>
        <position position="431"/>
    </location>
</feature>
<evidence type="ECO:0000259" key="19">
    <source>
        <dbReference type="Pfam" id="PF16209"/>
    </source>
</evidence>
<gene>
    <name evidence="21" type="ORF">Pmar_PMAR001218</name>
</gene>
<evidence type="ECO:0000259" key="20">
    <source>
        <dbReference type="Pfam" id="PF16212"/>
    </source>
</evidence>
<feature type="region of interest" description="Disordered" evidence="17">
    <location>
        <begin position="456"/>
        <end position="487"/>
    </location>
</feature>
<feature type="binding site" evidence="15">
    <location>
        <position position="431"/>
    </location>
    <ligand>
        <name>Mg(2+)</name>
        <dbReference type="ChEBI" id="CHEBI:18420"/>
    </ligand>
</feature>
<comment type="similarity">
    <text evidence="3 16">Belongs to the cation transport ATPase (P-type) (TC 3.A.3) family. Type IV subfamily.</text>
</comment>
<dbReference type="PANTHER" id="PTHR24092">
    <property type="entry name" value="PROBABLE PHOSPHOLIPID-TRANSPORTING ATPASE"/>
    <property type="match status" value="1"/>
</dbReference>
<evidence type="ECO:0000256" key="8">
    <source>
        <dbReference type="ARBA" id="ARBA00022842"/>
    </source>
</evidence>
<dbReference type="InterPro" id="IPR032630">
    <property type="entry name" value="P_typ_ATPase_c"/>
</dbReference>
<evidence type="ECO:0000256" key="16">
    <source>
        <dbReference type="RuleBase" id="RU362033"/>
    </source>
</evidence>
<dbReference type="GO" id="GO:0016887">
    <property type="term" value="F:ATP hydrolysis activity"/>
    <property type="evidence" value="ECO:0007669"/>
    <property type="project" value="InterPro"/>
</dbReference>
<dbReference type="PROSITE" id="PS00154">
    <property type="entry name" value="ATPASE_E1_E2"/>
    <property type="match status" value="1"/>
</dbReference>
<dbReference type="Pfam" id="PF16209">
    <property type="entry name" value="PhoLip_ATPase_N"/>
    <property type="match status" value="1"/>
</dbReference>
<keyword evidence="7 14" id="KW-0067">ATP-binding</keyword>
<feature type="binding site" evidence="14">
    <location>
        <position position="559"/>
    </location>
    <ligand>
        <name>ATP</name>
        <dbReference type="ChEBI" id="CHEBI:30616"/>
    </ligand>
</feature>
<dbReference type="InterPro" id="IPR008250">
    <property type="entry name" value="ATPase_P-typ_transduc_dom_A_sf"/>
</dbReference>
<dbReference type="Proteomes" id="UP000007800">
    <property type="component" value="Unassembled WGS sequence"/>
</dbReference>
<keyword evidence="6 14" id="KW-0547">Nucleotide-binding</keyword>
<dbReference type="InterPro" id="IPR023214">
    <property type="entry name" value="HAD_sf"/>
</dbReference>
<proteinExistence type="inferred from homology"/>
<feature type="binding site" evidence="14">
    <location>
        <position position="894"/>
    </location>
    <ligand>
        <name>ATP</name>
        <dbReference type="ChEBI" id="CHEBI:30616"/>
    </ligand>
</feature>
<feature type="binding site" evidence="15">
    <location>
        <position position="894"/>
    </location>
    <ligand>
        <name>Mg(2+)</name>
        <dbReference type="ChEBI" id="CHEBI:18420"/>
    </ligand>
</feature>
<dbReference type="GO" id="GO:0005524">
    <property type="term" value="F:ATP binding"/>
    <property type="evidence" value="ECO:0007669"/>
    <property type="project" value="UniProtKB-UniRule"/>
</dbReference>
<dbReference type="InterPro" id="IPR018303">
    <property type="entry name" value="ATPase_P-typ_P_site"/>
</dbReference>
<evidence type="ECO:0000313" key="22">
    <source>
        <dbReference type="Proteomes" id="UP000007800"/>
    </source>
</evidence>
<dbReference type="GO" id="GO:0005886">
    <property type="term" value="C:plasma membrane"/>
    <property type="evidence" value="ECO:0007669"/>
    <property type="project" value="TreeGrafter"/>
</dbReference>
<comment type="caution">
    <text evidence="16">Lacks conserved residue(s) required for the propagation of feature annotation.</text>
</comment>
<dbReference type="AlphaFoldDB" id="C5KT70"/>
<feature type="domain" description="P-type ATPase A" evidence="18">
    <location>
        <begin position="142"/>
        <end position="207"/>
    </location>
</feature>
<dbReference type="SUPFAM" id="SSF81665">
    <property type="entry name" value="Calcium ATPase, transmembrane domain M"/>
    <property type="match status" value="1"/>
</dbReference>
<evidence type="ECO:0000256" key="14">
    <source>
        <dbReference type="PIRSR" id="PIRSR606539-2"/>
    </source>
</evidence>
<dbReference type="Pfam" id="PF00122">
    <property type="entry name" value="E1-E2_ATPase"/>
    <property type="match status" value="1"/>
</dbReference>
<dbReference type="GO" id="GO:0000287">
    <property type="term" value="F:magnesium ion binding"/>
    <property type="evidence" value="ECO:0007669"/>
    <property type="project" value="UniProtKB-UniRule"/>
</dbReference>
<name>C5KT70_PERM5</name>
<evidence type="ECO:0000256" key="3">
    <source>
        <dbReference type="ARBA" id="ARBA00008109"/>
    </source>
</evidence>
<evidence type="ECO:0000256" key="11">
    <source>
        <dbReference type="ARBA" id="ARBA00023136"/>
    </source>
</evidence>
<evidence type="ECO:0000256" key="5">
    <source>
        <dbReference type="ARBA" id="ARBA00022723"/>
    </source>
</evidence>
<evidence type="ECO:0000313" key="21">
    <source>
        <dbReference type="EMBL" id="EER12420.1"/>
    </source>
</evidence>
<comment type="cofactor">
    <cofactor evidence="15">
        <name>Mg(2+)</name>
        <dbReference type="ChEBI" id="CHEBI:18420"/>
    </cofactor>
</comment>
<dbReference type="PANTHER" id="PTHR24092:SF218">
    <property type="entry name" value="PHOSPHOLIPID-TRANSPORTING ATPASE"/>
    <property type="match status" value="1"/>
</dbReference>
<dbReference type="InterPro" id="IPR059000">
    <property type="entry name" value="ATPase_P-type_domA"/>
</dbReference>
<dbReference type="InterPro" id="IPR001757">
    <property type="entry name" value="P_typ_ATPase"/>
</dbReference>
<feature type="transmembrane region" description="Helical" evidence="16">
    <location>
        <begin position="980"/>
        <end position="1000"/>
    </location>
</feature>
<evidence type="ECO:0000256" key="4">
    <source>
        <dbReference type="ARBA" id="ARBA00022692"/>
    </source>
</evidence>
<feature type="domain" description="P-type ATPase C-terminal" evidence="20">
    <location>
        <begin position="916"/>
        <end position="1008"/>
    </location>
</feature>
<dbReference type="Gene3D" id="2.70.150.10">
    <property type="entry name" value="Calcium-transporting ATPase, cytoplasmic transduction domain A"/>
    <property type="match status" value="1"/>
</dbReference>
<feature type="binding site" evidence="14">
    <location>
        <position position="433"/>
    </location>
    <ligand>
        <name>ATP</name>
        <dbReference type="ChEBI" id="CHEBI:30616"/>
    </ligand>
</feature>
<keyword evidence="4 16" id="KW-0812">Transmembrane</keyword>
<dbReference type="OMA" id="NATECVI"/>
<evidence type="ECO:0000256" key="13">
    <source>
        <dbReference type="PIRSR" id="PIRSR606539-1"/>
    </source>
</evidence>
<dbReference type="OrthoDB" id="377733at2759"/>
<dbReference type="Gene3D" id="3.40.50.1000">
    <property type="entry name" value="HAD superfamily/HAD-like"/>
    <property type="match status" value="2"/>
</dbReference>
<dbReference type="Pfam" id="PF13246">
    <property type="entry name" value="Cation_ATPase"/>
    <property type="match status" value="1"/>
</dbReference>
<evidence type="ECO:0000256" key="9">
    <source>
        <dbReference type="ARBA" id="ARBA00022967"/>
    </source>
</evidence>
<dbReference type="NCBIfam" id="TIGR01494">
    <property type="entry name" value="ATPase_P-type"/>
    <property type="match status" value="1"/>
</dbReference>
<evidence type="ECO:0000256" key="10">
    <source>
        <dbReference type="ARBA" id="ARBA00022989"/>
    </source>
</evidence>
<dbReference type="NCBIfam" id="TIGR01652">
    <property type="entry name" value="ATPase-Plipid"/>
    <property type="match status" value="1"/>
</dbReference>
<evidence type="ECO:0000256" key="7">
    <source>
        <dbReference type="ARBA" id="ARBA00022840"/>
    </source>
</evidence>
<dbReference type="EMBL" id="GG676168">
    <property type="protein sequence ID" value="EER12420.1"/>
    <property type="molecule type" value="Genomic_DNA"/>
</dbReference>
<reference evidence="21 22" key="1">
    <citation type="submission" date="2008-07" db="EMBL/GenBank/DDBJ databases">
        <authorList>
            <person name="El-Sayed N."/>
            <person name="Caler E."/>
            <person name="Inman J."/>
            <person name="Amedeo P."/>
            <person name="Hass B."/>
            <person name="Wortman J."/>
        </authorList>
    </citation>
    <scope>NUCLEOTIDE SEQUENCE [LARGE SCALE GENOMIC DNA]</scope>
    <source>
        <strain evidence="22">ATCC 50983 / TXsc</strain>
    </source>
</reference>
<keyword evidence="10 16" id="KW-1133">Transmembrane helix</keyword>
<organism evidence="22">
    <name type="scientific">Perkinsus marinus (strain ATCC 50983 / TXsc)</name>
    <dbReference type="NCBI Taxonomy" id="423536"/>
    <lineage>
        <taxon>Eukaryota</taxon>
        <taxon>Sar</taxon>
        <taxon>Alveolata</taxon>
        <taxon>Perkinsozoa</taxon>
        <taxon>Perkinsea</taxon>
        <taxon>Perkinsida</taxon>
        <taxon>Perkinsidae</taxon>
        <taxon>Perkinsus</taxon>
    </lineage>
</organism>
<feature type="binding site" evidence="14">
    <location>
        <position position="893"/>
    </location>
    <ligand>
        <name>ATP</name>
        <dbReference type="ChEBI" id="CHEBI:30616"/>
    </ligand>
</feature>
<feature type="binding site" evidence="14">
    <location>
        <position position="753"/>
    </location>
    <ligand>
        <name>ATP</name>
        <dbReference type="ChEBI" id="CHEBI:30616"/>
    </ligand>
</feature>
<feature type="binding site" evidence="14">
    <location>
        <position position="431"/>
    </location>
    <ligand>
        <name>ATP</name>
        <dbReference type="ChEBI" id="CHEBI:30616"/>
    </ligand>
</feature>
<keyword evidence="8 15" id="KW-0460">Magnesium</keyword>
<dbReference type="GeneID" id="9057619"/>
<evidence type="ECO:0000256" key="2">
    <source>
        <dbReference type="ARBA" id="ARBA00004308"/>
    </source>
</evidence>
<dbReference type="GO" id="GO:0045332">
    <property type="term" value="P:phospholipid translocation"/>
    <property type="evidence" value="ECO:0007669"/>
    <property type="project" value="TreeGrafter"/>
</dbReference>
<dbReference type="InterPro" id="IPR006539">
    <property type="entry name" value="P-type_ATPase_IV"/>
</dbReference>
<dbReference type="InterPro" id="IPR023298">
    <property type="entry name" value="ATPase_P-typ_TM_dom_sf"/>
</dbReference>
<keyword evidence="22" id="KW-1185">Reference proteome</keyword>
<dbReference type="EC" id="7.6.2.1" evidence="16"/>
<dbReference type="PRINTS" id="PR00119">
    <property type="entry name" value="CATATPASE"/>
</dbReference>
<dbReference type="InterPro" id="IPR023299">
    <property type="entry name" value="ATPase_P-typ_cyto_dom_N"/>
</dbReference>
<dbReference type="GO" id="GO:0140326">
    <property type="term" value="F:ATPase-coupled intramembrane lipid transporter activity"/>
    <property type="evidence" value="ECO:0007669"/>
    <property type="project" value="UniProtKB-EC"/>
</dbReference>
<dbReference type="InterPro" id="IPR036412">
    <property type="entry name" value="HAD-like_sf"/>
</dbReference>
<feature type="binding site" evidence="15">
    <location>
        <position position="433"/>
    </location>
    <ligand>
        <name>Mg(2+)</name>
        <dbReference type="ChEBI" id="CHEBI:18420"/>
    </ligand>
</feature>